<dbReference type="InterPro" id="IPR051701">
    <property type="entry name" value="Mito_OM_Translocase_MSP1"/>
</dbReference>
<dbReference type="GO" id="GO:0016887">
    <property type="term" value="F:ATP hydrolysis activity"/>
    <property type="evidence" value="ECO:0007669"/>
    <property type="project" value="InterPro"/>
</dbReference>
<evidence type="ECO:0000256" key="2">
    <source>
        <dbReference type="ARBA" id="ARBA00022741"/>
    </source>
</evidence>
<dbReference type="InterPro" id="IPR003593">
    <property type="entry name" value="AAA+_ATPase"/>
</dbReference>
<gene>
    <name evidence="8" type="ORF">NADFUDRAFT_82861</name>
</gene>
<keyword evidence="3" id="KW-1000">Mitochondrion outer membrane</keyword>
<name>A0A1E3PKK1_9ASCO</name>
<dbReference type="PROSITE" id="PS00674">
    <property type="entry name" value="AAA"/>
    <property type="match status" value="1"/>
</dbReference>
<dbReference type="SUPFAM" id="SSF52540">
    <property type="entry name" value="P-loop containing nucleoside triphosphate hydrolases"/>
    <property type="match status" value="1"/>
</dbReference>
<sequence>MKKLNFNPKLVADVVYFCGASVSMYFLASRLLKRVGNRGSDEMNKEMARKAGSVIAKLKSKYPGLTNLTEYELIIIGSLIMPDEINISFNDIGGVDQIIEELHEDILFPLTEPALYDNHTSLLQAPKGVLLYGPPGCGKTMLAKALARESSANFINIKMSTIMDKWFGESNKLVAAIFSLAQRLEPCIVFIDEIDSFLRQRSSSDHETTASLKAEFMTLWDGLTSGGRVLVLGATNRPNDIDEAILRRMPKRFAVCLPNAEQRRKILQVTLRDTKLEAGFDYDDLVMRSPGLSGSDLKEICRNAAQKAAREYIRANFVNGKRISKDEMNNGDKATKGNIAMRPLRNSDFFASDGNSGDILPRNNVSEAIFNSLD</sequence>
<dbReference type="PANTHER" id="PTHR45644">
    <property type="entry name" value="AAA ATPASE, PUTATIVE (AFU_ORTHOLOGUE AFUA_2G12920)-RELATED-RELATED"/>
    <property type="match status" value="1"/>
</dbReference>
<dbReference type="EMBL" id="KV454409">
    <property type="protein sequence ID" value="ODQ65953.1"/>
    <property type="molecule type" value="Genomic_DNA"/>
</dbReference>
<dbReference type="InterPro" id="IPR041569">
    <property type="entry name" value="AAA_lid_3"/>
</dbReference>
<protein>
    <submittedName>
        <fullName evidence="8">MSP1 putative membrane-spanning ATPase</fullName>
    </submittedName>
</protein>
<dbReference type="Pfam" id="PF00004">
    <property type="entry name" value="AAA"/>
    <property type="match status" value="1"/>
</dbReference>
<evidence type="ECO:0000259" key="7">
    <source>
        <dbReference type="SMART" id="SM00382"/>
    </source>
</evidence>
<dbReference type="GO" id="GO:0005741">
    <property type="term" value="C:mitochondrial outer membrane"/>
    <property type="evidence" value="ECO:0007669"/>
    <property type="project" value="UniProtKB-SubCell"/>
</dbReference>
<dbReference type="InterPro" id="IPR003959">
    <property type="entry name" value="ATPase_AAA_core"/>
</dbReference>
<evidence type="ECO:0000313" key="9">
    <source>
        <dbReference type="Proteomes" id="UP000095009"/>
    </source>
</evidence>
<dbReference type="InterPro" id="IPR003960">
    <property type="entry name" value="ATPase_AAA_CS"/>
</dbReference>
<feature type="domain" description="AAA+ ATPase" evidence="7">
    <location>
        <begin position="125"/>
        <end position="261"/>
    </location>
</feature>
<dbReference type="Pfam" id="PF17862">
    <property type="entry name" value="AAA_lid_3"/>
    <property type="match status" value="1"/>
</dbReference>
<keyword evidence="4 6" id="KW-0067">ATP-binding</keyword>
<dbReference type="OrthoDB" id="10254455at2759"/>
<evidence type="ECO:0000256" key="4">
    <source>
        <dbReference type="ARBA" id="ARBA00022840"/>
    </source>
</evidence>
<dbReference type="CDD" id="cd19520">
    <property type="entry name" value="RecA-like_ATAD1"/>
    <property type="match status" value="1"/>
</dbReference>
<accession>A0A1E3PKK1</accession>
<dbReference type="GO" id="GO:0005524">
    <property type="term" value="F:ATP binding"/>
    <property type="evidence" value="ECO:0007669"/>
    <property type="project" value="UniProtKB-KW"/>
</dbReference>
<comment type="subcellular location">
    <subcellularLocation>
        <location evidence="1">Mitochondrion outer membrane</location>
        <topology evidence="1">Single-pass membrane protein</topology>
    </subcellularLocation>
</comment>
<evidence type="ECO:0000256" key="3">
    <source>
        <dbReference type="ARBA" id="ARBA00022787"/>
    </source>
</evidence>
<keyword evidence="9" id="KW-1185">Reference proteome</keyword>
<keyword evidence="2 6" id="KW-0547">Nucleotide-binding</keyword>
<dbReference type="Proteomes" id="UP000095009">
    <property type="component" value="Unassembled WGS sequence"/>
</dbReference>
<dbReference type="FunFam" id="3.40.50.300:FF:000538">
    <property type="entry name" value="ATPase family AAA domain-containing protein 1"/>
    <property type="match status" value="1"/>
</dbReference>
<dbReference type="STRING" id="857566.A0A1E3PKK1"/>
<dbReference type="GO" id="GO:0140567">
    <property type="term" value="F:membrane protein dislocase activity"/>
    <property type="evidence" value="ECO:0007669"/>
    <property type="project" value="UniProtKB-ARBA"/>
</dbReference>
<reference evidence="8 9" key="1">
    <citation type="journal article" date="2016" name="Proc. Natl. Acad. Sci. U.S.A.">
        <title>Comparative genomics of biotechnologically important yeasts.</title>
        <authorList>
            <person name="Riley R."/>
            <person name="Haridas S."/>
            <person name="Wolfe K.H."/>
            <person name="Lopes M.R."/>
            <person name="Hittinger C.T."/>
            <person name="Goeker M."/>
            <person name="Salamov A.A."/>
            <person name="Wisecaver J.H."/>
            <person name="Long T.M."/>
            <person name="Calvey C.H."/>
            <person name="Aerts A.L."/>
            <person name="Barry K.W."/>
            <person name="Choi C."/>
            <person name="Clum A."/>
            <person name="Coughlan A.Y."/>
            <person name="Deshpande S."/>
            <person name="Douglass A.P."/>
            <person name="Hanson S.J."/>
            <person name="Klenk H.-P."/>
            <person name="LaButti K.M."/>
            <person name="Lapidus A."/>
            <person name="Lindquist E.A."/>
            <person name="Lipzen A.M."/>
            <person name="Meier-Kolthoff J.P."/>
            <person name="Ohm R.A."/>
            <person name="Otillar R.P."/>
            <person name="Pangilinan J.L."/>
            <person name="Peng Y."/>
            <person name="Rokas A."/>
            <person name="Rosa C.A."/>
            <person name="Scheuner C."/>
            <person name="Sibirny A.A."/>
            <person name="Slot J.C."/>
            <person name="Stielow J.B."/>
            <person name="Sun H."/>
            <person name="Kurtzman C.P."/>
            <person name="Blackwell M."/>
            <person name="Grigoriev I.V."/>
            <person name="Jeffries T.W."/>
        </authorList>
    </citation>
    <scope>NUCLEOTIDE SEQUENCE [LARGE SCALE GENOMIC DNA]</scope>
    <source>
        <strain evidence="8 9">DSM 6958</strain>
    </source>
</reference>
<dbReference type="PANTHER" id="PTHR45644:SF3">
    <property type="entry name" value="FI08533P-RELATED"/>
    <property type="match status" value="1"/>
</dbReference>
<evidence type="ECO:0000256" key="1">
    <source>
        <dbReference type="ARBA" id="ARBA00004572"/>
    </source>
</evidence>
<proteinExistence type="inferred from homology"/>
<dbReference type="SMART" id="SM00382">
    <property type="entry name" value="AAA"/>
    <property type="match status" value="1"/>
</dbReference>
<comment type="similarity">
    <text evidence="6">Belongs to the AAA ATPase family.</text>
</comment>
<dbReference type="GO" id="GO:0140570">
    <property type="term" value="P:extraction of mislocalized protein from mitochondrial outer membrane"/>
    <property type="evidence" value="ECO:0007669"/>
    <property type="project" value="TreeGrafter"/>
</dbReference>
<dbReference type="InterPro" id="IPR027417">
    <property type="entry name" value="P-loop_NTPase"/>
</dbReference>
<dbReference type="Gene3D" id="1.10.8.60">
    <property type="match status" value="1"/>
</dbReference>
<evidence type="ECO:0000256" key="6">
    <source>
        <dbReference type="RuleBase" id="RU003651"/>
    </source>
</evidence>
<keyword evidence="5" id="KW-0496">Mitochondrion</keyword>
<organism evidence="8 9">
    <name type="scientific">Nadsonia fulvescens var. elongata DSM 6958</name>
    <dbReference type="NCBI Taxonomy" id="857566"/>
    <lineage>
        <taxon>Eukaryota</taxon>
        <taxon>Fungi</taxon>
        <taxon>Dikarya</taxon>
        <taxon>Ascomycota</taxon>
        <taxon>Saccharomycotina</taxon>
        <taxon>Dipodascomycetes</taxon>
        <taxon>Dipodascales</taxon>
        <taxon>Dipodascales incertae sedis</taxon>
        <taxon>Nadsonia</taxon>
    </lineage>
</organism>
<keyword evidence="3" id="KW-0472">Membrane</keyword>
<dbReference type="Gene3D" id="3.40.50.300">
    <property type="entry name" value="P-loop containing nucleotide triphosphate hydrolases"/>
    <property type="match status" value="1"/>
</dbReference>
<evidence type="ECO:0000256" key="5">
    <source>
        <dbReference type="ARBA" id="ARBA00023128"/>
    </source>
</evidence>
<dbReference type="AlphaFoldDB" id="A0A1E3PKK1"/>
<evidence type="ECO:0000313" key="8">
    <source>
        <dbReference type="EMBL" id="ODQ65953.1"/>
    </source>
</evidence>